<accession>A0ABT5SSZ7</accession>
<reference evidence="2 3" key="1">
    <citation type="submission" date="2023-02" db="EMBL/GenBank/DDBJ databases">
        <title>Genome sequencing required for Actinomycetospora new species description.</title>
        <authorList>
            <person name="Saimee Y."/>
            <person name="Duangmal K."/>
        </authorList>
    </citation>
    <scope>NUCLEOTIDE SEQUENCE [LARGE SCALE GENOMIC DNA]</scope>
    <source>
        <strain evidence="2 3">DW7H6</strain>
    </source>
</reference>
<organism evidence="2 3">
    <name type="scientific">Actinomycetospora lemnae</name>
    <dbReference type="NCBI Taxonomy" id="3019891"/>
    <lineage>
        <taxon>Bacteria</taxon>
        <taxon>Bacillati</taxon>
        <taxon>Actinomycetota</taxon>
        <taxon>Actinomycetes</taxon>
        <taxon>Pseudonocardiales</taxon>
        <taxon>Pseudonocardiaceae</taxon>
        <taxon>Actinomycetospora</taxon>
    </lineage>
</organism>
<evidence type="ECO:0000256" key="1">
    <source>
        <dbReference type="SAM" id="MobiDB-lite"/>
    </source>
</evidence>
<evidence type="ECO:0000313" key="3">
    <source>
        <dbReference type="Proteomes" id="UP001300763"/>
    </source>
</evidence>
<comment type="caution">
    <text evidence="2">The sequence shown here is derived from an EMBL/GenBank/DDBJ whole genome shotgun (WGS) entry which is preliminary data.</text>
</comment>
<dbReference type="RefSeq" id="WP_274200433.1">
    <property type="nucleotide sequence ID" value="NZ_JAQZAO010000004.1"/>
</dbReference>
<sequence>MSDFETNAAIAVREAAAALDAGRLATVDRVGQSPGPRTLTEEVAVLLERLDDLLGACAGNDPHQPSASLRAIRPHLTQAVSAARGAPEPGTESVDDHTT</sequence>
<gene>
    <name evidence="2" type="ORF">PGB27_11140</name>
</gene>
<feature type="region of interest" description="Disordered" evidence="1">
    <location>
        <begin position="80"/>
        <end position="99"/>
    </location>
</feature>
<protein>
    <submittedName>
        <fullName evidence="2">Uncharacterized protein</fullName>
    </submittedName>
</protein>
<name>A0ABT5SSZ7_9PSEU</name>
<proteinExistence type="predicted"/>
<evidence type="ECO:0000313" key="2">
    <source>
        <dbReference type="EMBL" id="MDD7965899.1"/>
    </source>
</evidence>
<dbReference type="EMBL" id="JAQZAO010000004">
    <property type="protein sequence ID" value="MDD7965899.1"/>
    <property type="molecule type" value="Genomic_DNA"/>
</dbReference>
<dbReference type="Proteomes" id="UP001300763">
    <property type="component" value="Unassembled WGS sequence"/>
</dbReference>
<keyword evidence="3" id="KW-1185">Reference proteome</keyword>